<organism evidence="1 2">
    <name type="scientific">Goodea atripinnis</name>
    <dbReference type="NCBI Taxonomy" id="208336"/>
    <lineage>
        <taxon>Eukaryota</taxon>
        <taxon>Metazoa</taxon>
        <taxon>Chordata</taxon>
        <taxon>Craniata</taxon>
        <taxon>Vertebrata</taxon>
        <taxon>Euteleostomi</taxon>
        <taxon>Actinopterygii</taxon>
        <taxon>Neopterygii</taxon>
        <taxon>Teleostei</taxon>
        <taxon>Neoteleostei</taxon>
        <taxon>Acanthomorphata</taxon>
        <taxon>Ovalentaria</taxon>
        <taxon>Atherinomorphae</taxon>
        <taxon>Cyprinodontiformes</taxon>
        <taxon>Goodeidae</taxon>
        <taxon>Goodea</taxon>
    </lineage>
</organism>
<keyword evidence="2" id="KW-1185">Reference proteome</keyword>
<name>A0ABV0MUS2_9TELE</name>
<evidence type="ECO:0000313" key="1">
    <source>
        <dbReference type="EMBL" id="MEQ2162863.1"/>
    </source>
</evidence>
<sequence>MTLPSQCFLHALISCKKTTSNSPSGNVSEYVTQLLDESEKLTDETLPKFLEKLKEMTVDMNPNNITQNPNILTAIVKTLSNVANRSALLSTPINKESTE</sequence>
<dbReference type="Proteomes" id="UP001476798">
    <property type="component" value="Unassembled WGS sequence"/>
</dbReference>
<feature type="non-terminal residue" evidence="1">
    <location>
        <position position="99"/>
    </location>
</feature>
<accession>A0ABV0MUS2</accession>
<gene>
    <name evidence="1" type="ORF">GOODEAATRI_024290</name>
</gene>
<comment type="caution">
    <text evidence="1">The sequence shown here is derived from an EMBL/GenBank/DDBJ whole genome shotgun (WGS) entry which is preliminary data.</text>
</comment>
<reference evidence="1 2" key="1">
    <citation type="submission" date="2021-06" db="EMBL/GenBank/DDBJ databases">
        <authorList>
            <person name="Palmer J.M."/>
        </authorList>
    </citation>
    <scope>NUCLEOTIDE SEQUENCE [LARGE SCALE GENOMIC DNA]</scope>
    <source>
        <strain evidence="1 2">GA_2019</strain>
        <tissue evidence="1">Muscle</tissue>
    </source>
</reference>
<proteinExistence type="predicted"/>
<protein>
    <submittedName>
        <fullName evidence="1">Uncharacterized protein</fullName>
    </submittedName>
</protein>
<evidence type="ECO:0000313" key="2">
    <source>
        <dbReference type="Proteomes" id="UP001476798"/>
    </source>
</evidence>
<dbReference type="EMBL" id="JAHRIO010012693">
    <property type="protein sequence ID" value="MEQ2162863.1"/>
    <property type="molecule type" value="Genomic_DNA"/>
</dbReference>